<evidence type="ECO:0000313" key="7">
    <source>
        <dbReference type="EMBL" id="SHJ39275.1"/>
    </source>
</evidence>
<dbReference type="EMBL" id="FQZL01000019">
    <property type="protein sequence ID" value="SHJ39275.1"/>
    <property type="molecule type" value="Genomic_DNA"/>
</dbReference>
<evidence type="ECO:0000256" key="4">
    <source>
        <dbReference type="ARBA" id="ARBA00029500"/>
    </source>
</evidence>
<accession>A0A1M6IXX1</accession>
<evidence type="ECO:0000313" key="8">
    <source>
        <dbReference type="Proteomes" id="UP000184052"/>
    </source>
</evidence>
<dbReference type="Pfam" id="PF00158">
    <property type="entry name" value="Sigma54_activat"/>
    <property type="match status" value="1"/>
</dbReference>
<dbReference type="InterPro" id="IPR002078">
    <property type="entry name" value="Sigma_54_int"/>
</dbReference>
<evidence type="ECO:0000259" key="5">
    <source>
        <dbReference type="PROSITE" id="PS50045"/>
    </source>
</evidence>
<evidence type="ECO:0000256" key="2">
    <source>
        <dbReference type="ARBA" id="ARBA00022797"/>
    </source>
</evidence>
<dbReference type="InterPro" id="IPR003593">
    <property type="entry name" value="AAA+_ATPase"/>
</dbReference>
<dbReference type="Pfam" id="PF25601">
    <property type="entry name" value="AAA_lid_14"/>
    <property type="match status" value="1"/>
</dbReference>
<keyword evidence="1" id="KW-0547">Nucleotide-binding</keyword>
<dbReference type="FunFam" id="3.40.50.300:FF:000006">
    <property type="entry name" value="DNA-binding transcriptional regulator NtrC"/>
    <property type="match status" value="1"/>
</dbReference>
<evidence type="ECO:0000259" key="6">
    <source>
        <dbReference type="PROSITE" id="PS50112"/>
    </source>
</evidence>
<dbReference type="PROSITE" id="PS50045">
    <property type="entry name" value="SIGMA54_INTERACT_4"/>
    <property type="match status" value="1"/>
</dbReference>
<dbReference type="Gene3D" id="1.10.10.60">
    <property type="entry name" value="Homeodomain-like"/>
    <property type="match status" value="1"/>
</dbReference>
<proteinExistence type="predicted"/>
<dbReference type="Pfam" id="PF00989">
    <property type="entry name" value="PAS"/>
    <property type="match status" value="1"/>
</dbReference>
<dbReference type="CDD" id="cd00009">
    <property type="entry name" value="AAA"/>
    <property type="match status" value="1"/>
</dbReference>
<dbReference type="Proteomes" id="UP000184052">
    <property type="component" value="Unassembled WGS sequence"/>
</dbReference>
<dbReference type="PANTHER" id="PTHR32071">
    <property type="entry name" value="TRANSCRIPTIONAL REGULATORY PROTEIN"/>
    <property type="match status" value="1"/>
</dbReference>
<feature type="domain" description="PAS" evidence="6">
    <location>
        <begin position="9"/>
        <end position="85"/>
    </location>
</feature>
<dbReference type="SMART" id="SM00382">
    <property type="entry name" value="AAA"/>
    <property type="match status" value="1"/>
</dbReference>
<reference evidence="7 8" key="1">
    <citation type="submission" date="2016-11" db="EMBL/GenBank/DDBJ databases">
        <authorList>
            <person name="Jaros S."/>
            <person name="Januszkiewicz K."/>
            <person name="Wedrychowicz H."/>
        </authorList>
    </citation>
    <scope>NUCLEOTIDE SEQUENCE [LARGE SCALE GENOMIC DNA]</scope>
    <source>
        <strain evidence="7 8">DSM 17477</strain>
    </source>
</reference>
<dbReference type="InterPro" id="IPR035965">
    <property type="entry name" value="PAS-like_dom_sf"/>
</dbReference>
<dbReference type="Gene3D" id="1.10.8.60">
    <property type="match status" value="1"/>
</dbReference>
<dbReference type="OrthoDB" id="5411866at2"/>
<keyword evidence="2" id="KW-0058">Aromatic hydrocarbons catabolism</keyword>
<dbReference type="InterPro" id="IPR030828">
    <property type="entry name" value="HTH_TyrR"/>
</dbReference>
<gene>
    <name evidence="7" type="ORF">SAMN02745751_02449</name>
</gene>
<keyword evidence="8" id="KW-1185">Reference proteome</keyword>
<dbReference type="CDD" id="cd00130">
    <property type="entry name" value="PAS"/>
    <property type="match status" value="1"/>
</dbReference>
<dbReference type="STRING" id="1121476.SAMN02745751_02449"/>
<dbReference type="PROSITE" id="PS50112">
    <property type="entry name" value="PAS"/>
    <property type="match status" value="1"/>
</dbReference>
<evidence type="ECO:0000256" key="3">
    <source>
        <dbReference type="ARBA" id="ARBA00022840"/>
    </source>
</evidence>
<dbReference type="InterPro" id="IPR000014">
    <property type="entry name" value="PAS"/>
</dbReference>
<dbReference type="Pfam" id="PF18024">
    <property type="entry name" value="HTH_50"/>
    <property type="match status" value="1"/>
</dbReference>
<dbReference type="InterPro" id="IPR058031">
    <property type="entry name" value="AAA_lid_NorR"/>
</dbReference>
<dbReference type="AlphaFoldDB" id="A0A1M6IXX1"/>
<organism evidence="7 8">
    <name type="scientific">Dethiosulfatibacter aminovorans DSM 17477</name>
    <dbReference type="NCBI Taxonomy" id="1121476"/>
    <lineage>
        <taxon>Bacteria</taxon>
        <taxon>Bacillati</taxon>
        <taxon>Bacillota</taxon>
        <taxon>Tissierellia</taxon>
        <taxon>Dethiosulfatibacter</taxon>
    </lineage>
</organism>
<dbReference type="Gene3D" id="3.30.450.20">
    <property type="entry name" value="PAS domain"/>
    <property type="match status" value="1"/>
</dbReference>
<sequence>MENFIKNTDIKDLVNIIDNIYDEIVIWDDNYTILYANKACGRHYGLAQDELIGKTLDYFIGTEKYWTPSSVPYVYKEKRSVIQNQKTLLGIDLETISVPILDEENNVKYVVQSCRDEFSFLSQKLAPIESNYDEKFEEITDLIYKSPNMKKVVKLANKISSYDVPCMILGETGTGKSLLAKYIHGISNRKDKPFISINMASINPTLIESELFGYKKGSFTGASSDGKKGLFEMANGGTLFLDEIGELPMDLQAKFLHVLQEKEYTPIGSVTPIKLDIRIICATNCDLKQMIEVHKFREDLYHRLNVFELNIPPLRERIQDIQILTAHFLNVFNRKYSRNCRFSDEAMDLLMKYSWKGNIRELSNIVERSILMMEEEYIKATNLPPRFFTLDKVTGCKMDGSLSDAIEDVKKNMIINAYKEHKTTRKIADALDISQSQACRLIRQYVDND</sequence>
<dbReference type="NCBIfam" id="TIGR00229">
    <property type="entry name" value="sensory_box"/>
    <property type="match status" value="1"/>
</dbReference>
<dbReference type="RefSeq" id="WP_073049869.1">
    <property type="nucleotide sequence ID" value="NZ_FQZL01000019.1"/>
</dbReference>
<dbReference type="GO" id="GO:0006355">
    <property type="term" value="P:regulation of DNA-templated transcription"/>
    <property type="evidence" value="ECO:0007669"/>
    <property type="project" value="InterPro"/>
</dbReference>
<dbReference type="SMART" id="SM00091">
    <property type="entry name" value="PAS"/>
    <property type="match status" value="1"/>
</dbReference>
<protein>
    <recommendedName>
        <fullName evidence="4">HTH-type transcriptional regulatory protein TyrR</fullName>
    </recommendedName>
</protein>
<name>A0A1M6IXX1_9FIRM</name>
<dbReference type="SUPFAM" id="SSF55785">
    <property type="entry name" value="PYP-like sensor domain (PAS domain)"/>
    <property type="match status" value="1"/>
</dbReference>
<dbReference type="SUPFAM" id="SSF52540">
    <property type="entry name" value="P-loop containing nucleoside triphosphate hydrolases"/>
    <property type="match status" value="1"/>
</dbReference>
<dbReference type="GO" id="GO:0003677">
    <property type="term" value="F:DNA binding"/>
    <property type="evidence" value="ECO:0007669"/>
    <property type="project" value="UniProtKB-KW"/>
</dbReference>
<feature type="domain" description="Sigma-54 factor interaction" evidence="5">
    <location>
        <begin position="142"/>
        <end position="371"/>
    </location>
</feature>
<dbReference type="PROSITE" id="PS00676">
    <property type="entry name" value="SIGMA54_INTERACT_2"/>
    <property type="match status" value="1"/>
</dbReference>
<keyword evidence="3" id="KW-0067">ATP-binding</keyword>
<evidence type="ECO:0000256" key="1">
    <source>
        <dbReference type="ARBA" id="ARBA00022741"/>
    </source>
</evidence>
<dbReference type="GO" id="GO:0005524">
    <property type="term" value="F:ATP binding"/>
    <property type="evidence" value="ECO:0007669"/>
    <property type="project" value="UniProtKB-KW"/>
</dbReference>
<dbReference type="InterPro" id="IPR027417">
    <property type="entry name" value="P-loop_NTPase"/>
</dbReference>
<dbReference type="Gene3D" id="3.40.50.300">
    <property type="entry name" value="P-loop containing nucleotide triphosphate hydrolases"/>
    <property type="match status" value="1"/>
</dbReference>
<dbReference type="InterPro" id="IPR025943">
    <property type="entry name" value="Sigma_54_int_dom_ATP-bd_2"/>
</dbReference>
<dbReference type="InterPro" id="IPR013767">
    <property type="entry name" value="PAS_fold"/>
</dbReference>